<dbReference type="PANTHER" id="PTHR47017:SF1">
    <property type="entry name" value="ACYL-COA"/>
    <property type="match status" value="1"/>
</dbReference>
<dbReference type="Gene3D" id="3.40.630.30">
    <property type="match status" value="1"/>
</dbReference>
<proteinExistence type="predicted"/>
<dbReference type="RefSeq" id="WP_142895234.1">
    <property type="nucleotide sequence ID" value="NZ_ML660053.1"/>
</dbReference>
<organism evidence="1 2">
    <name type="scientific">Denitrobaculum tricleocarpae</name>
    <dbReference type="NCBI Taxonomy" id="2591009"/>
    <lineage>
        <taxon>Bacteria</taxon>
        <taxon>Pseudomonadati</taxon>
        <taxon>Pseudomonadota</taxon>
        <taxon>Alphaproteobacteria</taxon>
        <taxon>Rhodospirillales</taxon>
        <taxon>Rhodospirillaceae</taxon>
        <taxon>Denitrobaculum</taxon>
    </lineage>
</organism>
<protein>
    <submittedName>
        <fullName evidence="1">N-acetyltransferase</fullName>
    </submittedName>
</protein>
<dbReference type="SUPFAM" id="SSF55729">
    <property type="entry name" value="Acyl-CoA N-acyltransferases (Nat)"/>
    <property type="match status" value="1"/>
</dbReference>
<dbReference type="Proteomes" id="UP000315252">
    <property type="component" value="Unassembled WGS sequence"/>
</dbReference>
<name>A0A545TWL0_9PROT</name>
<evidence type="ECO:0000313" key="2">
    <source>
        <dbReference type="Proteomes" id="UP000315252"/>
    </source>
</evidence>
<gene>
    <name evidence="1" type="ORF">FKG95_04945</name>
</gene>
<dbReference type="EMBL" id="VHSH01000002">
    <property type="protein sequence ID" value="TQV81603.1"/>
    <property type="molecule type" value="Genomic_DNA"/>
</dbReference>
<evidence type="ECO:0000313" key="1">
    <source>
        <dbReference type="EMBL" id="TQV81603.1"/>
    </source>
</evidence>
<dbReference type="AlphaFoldDB" id="A0A545TWL0"/>
<reference evidence="1 2" key="1">
    <citation type="submission" date="2019-06" db="EMBL/GenBank/DDBJ databases">
        <title>Whole genome sequence for Rhodospirillaceae sp. R148.</title>
        <authorList>
            <person name="Wang G."/>
        </authorList>
    </citation>
    <scope>NUCLEOTIDE SEQUENCE [LARGE SCALE GENOMIC DNA]</scope>
    <source>
        <strain evidence="1 2">R148</strain>
    </source>
</reference>
<dbReference type="GO" id="GO:0016740">
    <property type="term" value="F:transferase activity"/>
    <property type="evidence" value="ECO:0007669"/>
    <property type="project" value="UniProtKB-KW"/>
</dbReference>
<keyword evidence="2" id="KW-1185">Reference proteome</keyword>
<sequence length="384" mass="43237">MPDGSDSIAIAVHARISDIPWAEWDACAGDNPFVSHAFLNALEESGSACAETGWQPQHLTIKDETGRIAGAVPLYLKSHSYGEYIFDWGWADAYHRAGGSYYPKLQVCVPFTPATGPRLLLRPDCDQDTVRNALIAGMLELGRRHDVSSLHITFPSKGQWEQLGEAGLLKRIGLQYHWENRDYGSFDDFLGDLASRKRKAIKKERRKVAESGIVLKAVSGDDITALHWDKFYSFYLATTDKKWGQAYLTREFFDRIGASLADNVVLMIAEDEDEIVAGALNLKSGDTLFGRNWGCHGNYRFLHFEACYYQAIEYAIEQGLKYVEAGAQGEHKIQRGYLPVETYSAHWIRDAGFNEAISDFIQRESASVRRDIEALAEYSPFKKE</sequence>
<dbReference type="InterPro" id="IPR007434">
    <property type="entry name" value="FemAB-like"/>
</dbReference>
<dbReference type="OrthoDB" id="9776898at2"/>
<comment type="caution">
    <text evidence="1">The sequence shown here is derived from an EMBL/GenBank/DDBJ whole genome shotgun (WGS) entry which is preliminary data.</text>
</comment>
<dbReference type="Pfam" id="PF04339">
    <property type="entry name" value="FemAB_like"/>
    <property type="match status" value="1"/>
</dbReference>
<dbReference type="InterPro" id="IPR016181">
    <property type="entry name" value="Acyl_CoA_acyltransferase"/>
</dbReference>
<keyword evidence="1" id="KW-0808">Transferase</keyword>
<accession>A0A545TWL0</accession>
<dbReference type="PANTHER" id="PTHR47017">
    <property type="entry name" value="ACYL-COA"/>
    <property type="match status" value="1"/>
</dbReference>